<evidence type="ECO:0000313" key="2">
    <source>
        <dbReference type="EMBL" id="KAI2659147.1"/>
    </source>
</evidence>
<evidence type="ECO:0000313" key="3">
    <source>
        <dbReference type="Proteomes" id="UP000830375"/>
    </source>
</evidence>
<feature type="compositionally biased region" description="Gly residues" evidence="1">
    <location>
        <begin position="46"/>
        <end position="59"/>
    </location>
</feature>
<organism evidence="2 3">
    <name type="scientific">Labeo rohita</name>
    <name type="common">Indian major carp</name>
    <name type="synonym">Cyprinus rohita</name>
    <dbReference type="NCBI Taxonomy" id="84645"/>
    <lineage>
        <taxon>Eukaryota</taxon>
        <taxon>Metazoa</taxon>
        <taxon>Chordata</taxon>
        <taxon>Craniata</taxon>
        <taxon>Vertebrata</taxon>
        <taxon>Euteleostomi</taxon>
        <taxon>Actinopterygii</taxon>
        <taxon>Neopterygii</taxon>
        <taxon>Teleostei</taxon>
        <taxon>Ostariophysi</taxon>
        <taxon>Cypriniformes</taxon>
        <taxon>Cyprinidae</taxon>
        <taxon>Labeoninae</taxon>
        <taxon>Labeonini</taxon>
        <taxon>Labeo</taxon>
    </lineage>
</organism>
<dbReference type="Proteomes" id="UP000830375">
    <property type="component" value="Unassembled WGS sequence"/>
</dbReference>
<name>A0ABQ8M8F8_LABRO</name>
<reference evidence="2 3" key="1">
    <citation type="submission" date="2022-01" db="EMBL/GenBank/DDBJ databases">
        <title>A high-quality chromosome-level genome assembly of rohu carp, Labeo rohita.</title>
        <authorList>
            <person name="Arick M.A. II"/>
            <person name="Hsu C.-Y."/>
            <person name="Magbanua Z."/>
            <person name="Pechanova O."/>
            <person name="Grover C."/>
            <person name="Miller E."/>
            <person name="Thrash A."/>
            <person name="Ezzel L."/>
            <person name="Alam S."/>
            <person name="Benzie J."/>
            <person name="Hamilton M."/>
            <person name="Karsi A."/>
            <person name="Lawrence M.L."/>
            <person name="Peterson D.G."/>
        </authorList>
    </citation>
    <scope>NUCLEOTIDE SEQUENCE [LARGE SCALE GENOMIC DNA]</scope>
    <source>
        <strain evidence="3">BAU-BD-2019</strain>
        <tissue evidence="2">Blood</tissue>
    </source>
</reference>
<accession>A0ABQ8M8F8</accession>
<dbReference type="EMBL" id="JACTAM010000011">
    <property type="protein sequence ID" value="KAI2659147.1"/>
    <property type="molecule type" value="Genomic_DNA"/>
</dbReference>
<evidence type="ECO:0000256" key="1">
    <source>
        <dbReference type="SAM" id="MobiDB-lite"/>
    </source>
</evidence>
<gene>
    <name evidence="2" type="ORF">H4Q32_023374</name>
</gene>
<feature type="compositionally biased region" description="Basic and acidic residues" evidence="1">
    <location>
        <begin position="79"/>
        <end position="91"/>
    </location>
</feature>
<protein>
    <submittedName>
        <fullName evidence="2">Nesprin-2</fullName>
    </submittedName>
</protein>
<feature type="region of interest" description="Disordered" evidence="1">
    <location>
        <begin position="1"/>
        <end position="91"/>
    </location>
</feature>
<sequence length="91" mass="9210">MVESMVGGAMVEMGPTNGDSACGRGAQDGDRELQSHGDTEDLEGQGEAGGSGDRGGGGVPEDYGLAGVTENQGGAVRRSPTEQEDGVRRRS</sequence>
<comment type="caution">
    <text evidence="2">The sequence shown here is derived from an EMBL/GenBank/DDBJ whole genome shotgun (WGS) entry which is preliminary data.</text>
</comment>
<keyword evidence="3" id="KW-1185">Reference proteome</keyword>
<feature type="compositionally biased region" description="Basic and acidic residues" evidence="1">
    <location>
        <begin position="27"/>
        <end position="39"/>
    </location>
</feature>
<proteinExistence type="predicted"/>